<dbReference type="Proteomes" id="UP000607562">
    <property type="component" value="Unassembled WGS sequence"/>
</dbReference>
<dbReference type="EMBL" id="JYLN01000006">
    <property type="protein sequence ID" value="KRP71248.1"/>
    <property type="molecule type" value="Genomic_DNA"/>
</dbReference>
<dbReference type="EMBL" id="JAEILM010000023">
    <property type="protein sequence ID" value="MBI6632455.1"/>
    <property type="molecule type" value="Genomic_DNA"/>
</dbReference>
<dbReference type="SMART" id="SM00749">
    <property type="entry name" value="BON"/>
    <property type="match status" value="2"/>
</dbReference>
<reference evidence="4 6" key="2">
    <citation type="submission" date="2020-12" db="EMBL/GenBank/DDBJ databases">
        <title>Comparative genomic insights into the epidemiology and virulence of plant pathogenic Pseudomonads from Turkey.</title>
        <authorList>
            <person name="Dillon M."/>
            <person name="Ruiz-Bedoya T."/>
            <person name="Bendalovic-Torma C."/>
            <person name="Guttman K.M."/>
            <person name="Kwak H."/>
            <person name="Middleton M.A."/>
            <person name="Wang P.W."/>
            <person name="Horuz S."/>
            <person name="Aysan Y."/>
            <person name="Guttman D.S."/>
        </authorList>
    </citation>
    <scope>NUCLEOTIDE SEQUENCE [LARGE SCALE GENOMIC DNA]</scope>
    <source>
        <strain evidence="4 6">Marul_2_1</strain>
    </source>
</reference>
<evidence type="ECO:0000313" key="4">
    <source>
        <dbReference type="EMBL" id="MBI6632455.1"/>
    </source>
</evidence>
<reference evidence="3 5" key="1">
    <citation type="submission" date="2015-02" db="EMBL/GenBank/DDBJ databases">
        <title>Two Pseudomonas sp. nov., isolated from raw milk.</title>
        <authorList>
            <person name="Wenning M."/>
            <person name="von Neubeck M."/>
            <person name="Huptas C."/>
            <person name="Scherer S."/>
        </authorList>
    </citation>
    <scope>NUCLEOTIDE SEQUENCE [LARGE SCALE GENOMIC DNA]</scope>
    <source>
        <strain evidence="3 5">DSM 29164</strain>
    </source>
</reference>
<dbReference type="PATRIC" id="fig|1615673.3.peg.4682"/>
<evidence type="ECO:0000313" key="3">
    <source>
        <dbReference type="EMBL" id="KRP71248.1"/>
    </source>
</evidence>
<dbReference type="PANTHER" id="PTHR34606:SF15">
    <property type="entry name" value="BON DOMAIN-CONTAINING PROTEIN"/>
    <property type="match status" value="1"/>
</dbReference>
<keyword evidence="3" id="KW-0032">Aminotransferase</keyword>
<evidence type="ECO:0000259" key="2">
    <source>
        <dbReference type="PROSITE" id="PS50914"/>
    </source>
</evidence>
<dbReference type="Pfam" id="PF04972">
    <property type="entry name" value="BON"/>
    <property type="match status" value="2"/>
</dbReference>
<dbReference type="InterPro" id="IPR007055">
    <property type="entry name" value="BON_dom"/>
</dbReference>
<feature type="chain" id="PRO_5006431542" evidence="1">
    <location>
        <begin position="25"/>
        <end position="207"/>
    </location>
</feature>
<organism evidence="3 5">
    <name type="scientific">Pseudomonas paralactis</name>
    <dbReference type="NCBI Taxonomy" id="1615673"/>
    <lineage>
        <taxon>Bacteria</taxon>
        <taxon>Pseudomonadati</taxon>
        <taxon>Pseudomonadota</taxon>
        <taxon>Gammaproteobacteria</taxon>
        <taxon>Pseudomonadales</taxon>
        <taxon>Pseudomonadaceae</taxon>
        <taxon>Pseudomonas</taxon>
    </lineage>
</organism>
<keyword evidence="1" id="KW-0732">Signal</keyword>
<dbReference type="Gene3D" id="3.30.1340.30">
    <property type="match status" value="1"/>
</dbReference>
<dbReference type="InterPro" id="IPR051686">
    <property type="entry name" value="Lipoprotein_DolP"/>
</dbReference>
<dbReference type="GO" id="GO:0008483">
    <property type="term" value="F:transaminase activity"/>
    <property type="evidence" value="ECO:0007669"/>
    <property type="project" value="UniProtKB-KW"/>
</dbReference>
<dbReference type="PROSITE" id="PS50914">
    <property type="entry name" value="BON"/>
    <property type="match status" value="2"/>
</dbReference>
<keyword evidence="6" id="KW-1185">Reference proteome</keyword>
<evidence type="ECO:0000313" key="5">
    <source>
        <dbReference type="Proteomes" id="UP000050852"/>
    </source>
</evidence>
<dbReference type="InterPro" id="IPR014004">
    <property type="entry name" value="Transpt-assoc_nodulatn_dom_bac"/>
</dbReference>
<evidence type="ECO:0000313" key="6">
    <source>
        <dbReference type="Proteomes" id="UP000607562"/>
    </source>
</evidence>
<gene>
    <name evidence="3" type="ORF">TX23_17865</name>
    <name evidence="4" type="ORF">YA0871_07255</name>
</gene>
<keyword evidence="3" id="KW-0808">Transferase</keyword>
<dbReference type="PANTHER" id="PTHR34606">
    <property type="entry name" value="BON DOMAIN-CONTAINING PROTEIN"/>
    <property type="match status" value="1"/>
</dbReference>
<accession>A0A0R3AD96</accession>
<dbReference type="AlphaFoldDB" id="A0A0R3AD96"/>
<protein>
    <submittedName>
        <fullName evidence="4">BON domain-containing protein</fullName>
    </submittedName>
    <submittedName>
        <fullName evidence="3">Ornithine aminotransferase</fullName>
    </submittedName>
</protein>
<feature type="domain" description="BON" evidence="2">
    <location>
        <begin position="138"/>
        <end position="207"/>
    </location>
</feature>
<proteinExistence type="predicted"/>
<comment type="caution">
    <text evidence="3">The sequence shown here is derived from an EMBL/GenBank/DDBJ whole genome shotgun (WGS) entry which is preliminary data.</text>
</comment>
<name>A0A0R3AD96_9PSED</name>
<feature type="domain" description="BON" evidence="2">
    <location>
        <begin position="46"/>
        <end position="116"/>
    </location>
</feature>
<dbReference type="Proteomes" id="UP000050852">
    <property type="component" value="Unassembled WGS sequence"/>
</dbReference>
<dbReference type="OrthoDB" id="8910395at2"/>
<dbReference type="RefSeq" id="WP_057703319.1">
    <property type="nucleotide sequence ID" value="NZ_JABWQI010000033.1"/>
</dbReference>
<sequence length="207" mass="20931">MKKFALATATATALTLAMANAAFAQPTQAPMTLAAGEMTKAKESTSDTWITTKVKADLLTEKGIPGSDIKVETNKGVVSLSSEVAISDSQKATAVAITKKIKGVTAVSADGLLAGGATKADGIDKTKGAAHDAGEATSDTWITTKVKADLVTEKGIPGTDIKVETNKGVVSLSSPTAVTASQKETAVAITKKIKGVKAVSADGLKAE</sequence>
<evidence type="ECO:0000256" key="1">
    <source>
        <dbReference type="SAM" id="SignalP"/>
    </source>
</evidence>
<feature type="signal peptide" evidence="1">
    <location>
        <begin position="1"/>
        <end position="24"/>
    </location>
</feature>